<dbReference type="AlphaFoldDB" id="A0A7S2E6N3"/>
<evidence type="ECO:0000313" key="3">
    <source>
        <dbReference type="EMBL" id="CAD9318296.1"/>
    </source>
</evidence>
<evidence type="ECO:0000256" key="2">
    <source>
        <dbReference type="SAM" id="SignalP"/>
    </source>
</evidence>
<reference evidence="3" key="1">
    <citation type="submission" date="2021-01" db="EMBL/GenBank/DDBJ databases">
        <authorList>
            <person name="Corre E."/>
            <person name="Pelletier E."/>
            <person name="Niang G."/>
            <person name="Scheremetjew M."/>
            <person name="Finn R."/>
            <person name="Kale V."/>
            <person name="Holt S."/>
            <person name="Cochrane G."/>
            <person name="Meng A."/>
            <person name="Brown T."/>
            <person name="Cohen L."/>
        </authorList>
    </citation>
    <scope>NUCLEOTIDE SEQUENCE</scope>
    <source>
        <strain evidence="3">Pop2</strain>
    </source>
</reference>
<name>A0A7S2E6N3_9STRA</name>
<evidence type="ECO:0000256" key="1">
    <source>
        <dbReference type="ARBA" id="ARBA00023054"/>
    </source>
</evidence>
<dbReference type="InterPro" id="IPR017499">
    <property type="entry name" value="Thf1"/>
</dbReference>
<gene>
    <name evidence="3" type="ORF">DBRI1063_LOCUS4726</name>
</gene>
<keyword evidence="2" id="KW-0732">Signal</keyword>
<protein>
    <submittedName>
        <fullName evidence="3">Uncharacterized protein</fullName>
    </submittedName>
</protein>
<dbReference type="PANTHER" id="PTHR34793">
    <property type="entry name" value="PROTEIN THYLAKOID FORMATION 1, CHLOROPLASTIC"/>
    <property type="match status" value="1"/>
</dbReference>
<dbReference type="PANTHER" id="PTHR34793:SF1">
    <property type="entry name" value="PROTEIN THYLAKOID FORMATION 1, CHLOROPLASTIC"/>
    <property type="match status" value="1"/>
</dbReference>
<dbReference type="EMBL" id="HBGN01007392">
    <property type="protein sequence ID" value="CAD9318296.1"/>
    <property type="molecule type" value="Transcribed_RNA"/>
</dbReference>
<dbReference type="Pfam" id="PF11264">
    <property type="entry name" value="ThylakoidFormat"/>
    <property type="match status" value="1"/>
</dbReference>
<organism evidence="3">
    <name type="scientific">Ditylum brightwellii</name>
    <dbReference type="NCBI Taxonomy" id="49249"/>
    <lineage>
        <taxon>Eukaryota</taxon>
        <taxon>Sar</taxon>
        <taxon>Stramenopiles</taxon>
        <taxon>Ochrophyta</taxon>
        <taxon>Bacillariophyta</taxon>
        <taxon>Mediophyceae</taxon>
        <taxon>Lithodesmiophycidae</taxon>
        <taxon>Lithodesmiales</taxon>
        <taxon>Lithodesmiaceae</taxon>
        <taxon>Ditylum</taxon>
    </lineage>
</organism>
<accession>A0A7S2E6N3</accession>
<dbReference type="GO" id="GO:0010207">
    <property type="term" value="P:photosystem II assembly"/>
    <property type="evidence" value="ECO:0007669"/>
    <property type="project" value="InterPro"/>
</dbReference>
<feature type="signal peptide" evidence="2">
    <location>
        <begin position="1"/>
        <end position="20"/>
    </location>
</feature>
<feature type="chain" id="PRO_5031192241" evidence="2">
    <location>
        <begin position="21"/>
        <end position="302"/>
    </location>
</feature>
<proteinExistence type="predicted"/>
<keyword evidence="1" id="KW-0175">Coiled coil</keyword>
<sequence length="302" mass="33018">MNLSNVAVLAVLAAASTASAFVTPAPQTAFTGGLSLNALGSSESLEAAFDKQLEYKAGAADTEFARRFKDQVGVQLKTVGEAFTEFTEILGQPVNALYKNMVTDIVGSTHLTVVSARFKRDAVWSLGIISALELLLKNYPEKDFQGKIQSALFECIGLDEAEVRAEAESLKSWATGKSQDEVLAALKGEGDSSLATIAKEAKADEFWMYSRFFGIGLVKMMELVGVEQSADSSYSVMEKWMGAEGLDKNVFTACVSLTWRRKEYFVLFLCSVYLTNETHYCLLLTENRLTATPTSRLRTSLI</sequence>